<protein>
    <submittedName>
        <fullName evidence="4">TetR family transcriptional regulator</fullName>
    </submittedName>
</protein>
<dbReference type="InterPro" id="IPR050109">
    <property type="entry name" value="HTH-type_TetR-like_transc_reg"/>
</dbReference>
<evidence type="ECO:0000313" key="5">
    <source>
        <dbReference type="Proteomes" id="UP000680865"/>
    </source>
</evidence>
<gene>
    <name evidence="4" type="ORF">Aco04nite_04240</name>
</gene>
<dbReference type="RefSeq" id="WP_212995500.1">
    <property type="nucleotide sequence ID" value="NZ_BAAATW010000009.1"/>
</dbReference>
<dbReference type="InterPro" id="IPR023772">
    <property type="entry name" value="DNA-bd_HTH_TetR-type_CS"/>
</dbReference>
<dbReference type="InterPro" id="IPR001647">
    <property type="entry name" value="HTH_TetR"/>
</dbReference>
<dbReference type="Gene3D" id="1.10.357.10">
    <property type="entry name" value="Tetracycline Repressor, domain 2"/>
    <property type="match status" value="1"/>
</dbReference>
<dbReference type="Pfam" id="PF00440">
    <property type="entry name" value="TetR_N"/>
    <property type="match status" value="1"/>
</dbReference>
<dbReference type="AlphaFoldDB" id="A0A919VKV1"/>
<dbReference type="Proteomes" id="UP000680865">
    <property type="component" value="Unassembled WGS sequence"/>
</dbReference>
<dbReference type="PRINTS" id="PR00455">
    <property type="entry name" value="HTHTETR"/>
</dbReference>
<keyword evidence="5" id="KW-1185">Reference proteome</keyword>
<sequence>MSSPTDLTARARIREAALTLFAAKGIDGATIRDIAQEAGVSSGLLRHHFGSKEGLRDACDDYVMAELARVRAPYLAGNQTLGAQAMSNALNSVPLRLQNYVVRSTMDGTPAGAQMFERNVDEAETWLARSDIETDDPRAYCAVLVSLQMGMFLMRDRISATIGADTHEQVGQARMLRAAVDIFAQPLLPPDMAADARAALDRLITAQE</sequence>
<name>A0A919VKV1_9ACTN</name>
<keyword evidence="1 2" id="KW-0238">DNA-binding</keyword>
<dbReference type="GO" id="GO:0003700">
    <property type="term" value="F:DNA-binding transcription factor activity"/>
    <property type="evidence" value="ECO:0007669"/>
    <property type="project" value="TreeGrafter"/>
</dbReference>
<dbReference type="PANTHER" id="PTHR30055:SF146">
    <property type="entry name" value="HTH-TYPE TRANSCRIPTIONAL DUAL REGULATOR CECR"/>
    <property type="match status" value="1"/>
</dbReference>
<feature type="domain" description="HTH tetR-type" evidence="3">
    <location>
        <begin position="7"/>
        <end position="67"/>
    </location>
</feature>
<dbReference type="PANTHER" id="PTHR30055">
    <property type="entry name" value="HTH-TYPE TRANSCRIPTIONAL REGULATOR RUTR"/>
    <property type="match status" value="1"/>
</dbReference>
<dbReference type="InterPro" id="IPR009057">
    <property type="entry name" value="Homeodomain-like_sf"/>
</dbReference>
<evidence type="ECO:0000313" key="4">
    <source>
        <dbReference type="EMBL" id="GIM66976.1"/>
    </source>
</evidence>
<dbReference type="EMBL" id="BOQP01000003">
    <property type="protein sequence ID" value="GIM66976.1"/>
    <property type="molecule type" value="Genomic_DNA"/>
</dbReference>
<feature type="DNA-binding region" description="H-T-H motif" evidence="2">
    <location>
        <begin position="30"/>
        <end position="49"/>
    </location>
</feature>
<dbReference type="PROSITE" id="PS01081">
    <property type="entry name" value="HTH_TETR_1"/>
    <property type="match status" value="1"/>
</dbReference>
<comment type="caution">
    <text evidence="4">The sequence shown here is derived from an EMBL/GenBank/DDBJ whole genome shotgun (WGS) entry which is preliminary data.</text>
</comment>
<organism evidence="4 5">
    <name type="scientific">Winogradskya consettensis</name>
    <dbReference type="NCBI Taxonomy" id="113560"/>
    <lineage>
        <taxon>Bacteria</taxon>
        <taxon>Bacillati</taxon>
        <taxon>Actinomycetota</taxon>
        <taxon>Actinomycetes</taxon>
        <taxon>Micromonosporales</taxon>
        <taxon>Micromonosporaceae</taxon>
        <taxon>Winogradskya</taxon>
    </lineage>
</organism>
<evidence type="ECO:0000259" key="3">
    <source>
        <dbReference type="PROSITE" id="PS50977"/>
    </source>
</evidence>
<proteinExistence type="predicted"/>
<dbReference type="SUPFAM" id="SSF46689">
    <property type="entry name" value="Homeodomain-like"/>
    <property type="match status" value="1"/>
</dbReference>
<reference evidence="4" key="1">
    <citation type="submission" date="2021-03" db="EMBL/GenBank/DDBJ databases">
        <title>Whole genome shotgun sequence of Actinoplanes consettensis NBRC 14913.</title>
        <authorList>
            <person name="Komaki H."/>
            <person name="Tamura T."/>
        </authorList>
    </citation>
    <scope>NUCLEOTIDE SEQUENCE</scope>
    <source>
        <strain evidence="4">NBRC 14913</strain>
    </source>
</reference>
<evidence type="ECO:0000256" key="2">
    <source>
        <dbReference type="PROSITE-ProRule" id="PRU00335"/>
    </source>
</evidence>
<accession>A0A919VKV1</accession>
<dbReference type="GO" id="GO:0000976">
    <property type="term" value="F:transcription cis-regulatory region binding"/>
    <property type="evidence" value="ECO:0007669"/>
    <property type="project" value="TreeGrafter"/>
</dbReference>
<dbReference type="PROSITE" id="PS50977">
    <property type="entry name" value="HTH_TETR_2"/>
    <property type="match status" value="1"/>
</dbReference>
<evidence type="ECO:0000256" key="1">
    <source>
        <dbReference type="ARBA" id="ARBA00023125"/>
    </source>
</evidence>